<dbReference type="RefSeq" id="XP_040789071.1">
    <property type="nucleotide sequence ID" value="XM_040937892.1"/>
</dbReference>
<evidence type="ECO:0000313" key="2">
    <source>
        <dbReference type="Proteomes" id="UP000800039"/>
    </source>
</evidence>
<dbReference type="EMBL" id="ML976616">
    <property type="protein sequence ID" value="KAF1846508.1"/>
    <property type="molecule type" value="Genomic_DNA"/>
</dbReference>
<dbReference type="InterPro" id="IPR038883">
    <property type="entry name" value="AN11006-like"/>
</dbReference>
<evidence type="ECO:0008006" key="3">
    <source>
        <dbReference type="Google" id="ProtNLM"/>
    </source>
</evidence>
<comment type="caution">
    <text evidence="1">The sequence shown here is derived from an EMBL/GenBank/DDBJ whole genome shotgun (WGS) entry which is preliminary data.</text>
</comment>
<organism evidence="1 2">
    <name type="scientific">Cucurbitaria berberidis CBS 394.84</name>
    <dbReference type="NCBI Taxonomy" id="1168544"/>
    <lineage>
        <taxon>Eukaryota</taxon>
        <taxon>Fungi</taxon>
        <taxon>Dikarya</taxon>
        <taxon>Ascomycota</taxon>
        <taxon>Pezizomycotina</taxon>
        <taxon>Dothideomycetes</taxon>
        <taxon>Pleosporomycetidae</taxon>
        <taxon>Pleosporales</taxon>
        <taxon>Pleosporineae</taxon>
        <taxon>Cucurbitariaceae</taxon>
        <taxon>Cucurbitaria</taxon>
    </lineage>
</organism>
<evidence type="ECO:0000313" key="1">
    <source>
        <dbReference type="EMBL" id="KAF1846508.1"/>
    </source>
</evidence>
<dbReference type="AlphaFoldDB" id="A0A9P4GHZ2"/>
<accession>A0A9P4GHZ2</accession>
<proteinExistence type="predicted"/>
<sequence length="244" mass="28224">MTSKSPLLRLPRELRDKIIANVFNDSRPQTTVDFKRYSVADGKEITPPYLSLPALCKTSQQLYYEATPDFLSRITPALYNIETICWFQNWLASFPSNSGFRAIRQLAFRNFHGPEQIKGYELIALCTNLRSLNIKFGDEYASPGTIPSLAITSLSSSVNAYENLDNIIYIHQLYRLLDISRLERLEFGFHDWEQPISVDRAREVMEWLRDKFQAIGRTVYIECKQMMYVEDSDGEFGCSFDPND</sequence>
<protein>
    <recommendedName>
        <fullName evidence="3">F-box domain-containing protein</fullName>
    </recommendedName>
</protein>
<dbReference type="OrthoDB" id="72726at2759"/>
<dbReference type="Proteomes" id="UP000800039">
    <property type="component" value="Unassembled WGS sequence"/>
</dbReference>
<keyword evidence="2" id="KW-1185">Reference proteome</keyword>
<dbReference type="GeneID" id="63855142"/>
<reference evidence="1" key="1">
    <citation type="submission" date="2020-01" db="EMBL/GenBank/DDBJ databases">
        <authorList>
            <consortium name="DOE Joint Genome Institute"/>
            <person name="Haridas S."/>
            <person name="Albert R."/>
            <person name="Binder M."/>
            <person name="Bloem J."/>
            <person name="Labutti K."/>
            <person name="Salamov A."/>
            <person name="Andreopoulos B."/>
            <person name="Baker S.E."/>
            <person name="Barry K."/>
            <person name="Bills G."/>
            <person name="Bluhm B.H."/>
            <person name="Cannon C."/>
            <person name="Castanera R."/>
            <person name="Culley D.E."/>
            <person name="Daum C."/>
            <person name="Ezra D."/>
            <person name="Gonzalez J.B."/>
            <person name="Henrissat B."/>
            <person name="Kuo A."/>
            <person name="Liang C."/>
            <person name="Lipzen A."/>
            <person name="Lutzoni F."/>
            <person name="Magnuson J."/>
            <person name="Mondo S."/>
            <person name="Nolan M."/>
            <person name="Ohm R."/>
            <person name="Pangilinan J."/>
            <person name="Park H.-J."/>
            <person name="Ramirez L."/>
            <person name="Alfaro M."/>
            <person name="Sun H."/>
            <person name="Tritt A."/>
            <person name="Yoshinaga Y."/>
            <person name="Zwiers L.-H."/>
            <person name="Turgeon B.G."/>
            <person name="Goodwin S.B."/>
            <person name="Spatafora J.W."/>
            <person name="Crous P.W."/>
            <person name="Grigoriev I.V."/>
        </authorList>
    </citation>
    <scope>NUCLEOTIDE SEQUENCE</scope>
    <source>
        <strain evidence="1">CBS 394.84</strain>
    </source>
</reference>
<dbReference type="PANTHER" id="PTHR42085">
    <property type="entry name" value="F-BOX DOMAIN-CONTAINING PROTEIN"/>
    <property type="match status" value="1"/>
</dbReference>
<name>A0A9P4GHZ2_9PLEO</name>
<gene>
    <name evidence="1" type="ORF">K460DRAFT_417572</name>
</gene>
<dbReference type="PANTHER" id="PTHR42085:SF2">
    <property type="entry name" value="F-BOX DOMAIN-CONTAINING PROTEIN"/>
    <property type="match status" value="1"/>
</dbReference>